<proteinExistence type="predicted"/>
<evidence type="ECO:0000313" key="1">
    <source>
        <dbReference type="EMBL" id="KIL58730.1"/>
    </source>
</evidence>
<dbReference type="HOGENOM" id="CLU_1916532_0_0_1"/>
<dbReference type="AlphaFoldDB" id="A0A0C2S7H4"/>
<dbReference type="EMBL" id="KN818331">
    <property type="protein sequence ID" value="KIL58730.1"/>
    <property type="molecule type" value="Genomic_DNA"/>
</dbReference>
<name>A0A0C2S7H4_AMAMK</name>
<reference evidence="1 2" key="1">
    <citation type="submission" date="2014-04" db="EMBL/GenBank/DDBJ databases">
        <title>Evolutionary Origins and Diversification of the Mycorrhizal Mutualists.</title>
        <authorList>
            <consortium name="DOE Joint Genome Institute"/>
            <consortium name="Mycorrhizal Genomics Consortium"/>
            <person name="Kohler A."/>
            <person name="Kuo A."/>
            <person name="Nagy L.G."/>
            <person name="Floudas D."/>
            <person name="Copeland A."/>
            <person name="Barry K.W."/>
            <person name="Cichocki N."/>
            <person name="Veneault-Fourrey C."/>
            <person name="LaButti K."/>
            <person name="Lindquist E.A."/>
            <person name="Lipzen A."/>
            <person name="Lundell T."/>
            <person name="Morin E."/>
            <person name="Murat C."/>
            <person name="Riley R."/>
            <person name="Ohm R."/>
            <person name="Sun H."/>
            <person name="Tunlid A."/>
            <person name="Henrissat B."/>
            <person name="Grigoriev I.V."/>
            <person name="Hibbett D.S."/>
            <person name="Martin F."/>
        </authorList>
    </citation>
    <scope>NUCLEOTIDE SEQUENCE [LARGE SCALE GENOMIC DNA]</scope>
    <source>
        <strain evidence="1 2">Koide BX008</strain>
    </source>
</reference>
<accession>A0A0C2S7H4</accession>
<keyword evidence="2" id="KW-1185">Reference proteome</keyword>
<dbReference type="InParanoid" id="A0A0C2S7H4"/>
<evidence type="ECO:0000313" key="2">
    <source>
        <dbReference type="Proteomes" id="UP000054549"/>
    </source>
</evidence>
<dbReference type="Proteomes" id="UP000054549">
    <property type="component" value="Unassembled WGS sequence"/>
</dbReference>
<protein>
    <submittedName>
        <fullName evidence="1">Uncharacterized protein</fullName>
    </submittedName>
</protein>
<sequence length="132" mass="15322">MTIPHSTRLYAFLDREVLQLTRRARFFRMMELFLGSLALNYSNLSSSVFRGCCCLLPVAIHYYYSLYLPHFKTLPNADGCDTPRKRVYRSLLPKNLIHYSHTHCQAHCGSSTTSDHITAWHSCDWCEAFTKP</sequence>
<gene>
    <name evidence="1" type="ORF">M378DRAFT_170281</name>
</gene>
<organism evidence="1 2">
    <name type="scientific">Amanita muscaria (strain Koide BX008)</name>
    <dbReference type="NCBI Taxonomy" id="946122"/>
    <lineage>
        <taxon>Eukaryota</taxon>
        <taxon>Fungi</taxon>
        <taxon>Dikarya</taxon>
        <taxon>Basidiomycota</taxon>
        <taxon>Agaricomycotina</taxon>
        <taxon>Agaricomycetes</taxon>
        <taxon>Agaricomycetidae</taxon>
        <taxon>Agaricales</taxon>
        <taxon>Pluteineae</taxon>
        <taxon>Amanitaceae</taxon>
        <taxon>Amanita</taxon>
    </lineage>
</organism>